<dbReference type="OrthoDB" id="9788881at2"/>
<dbReference type="InterPro" id="IPR036515">
    <property type="entry name" value="Transposase_17_sf"/>
</dbReference>
<keyword evidence="1" id="KW-0812">Transmembrane</keyword>
<evidence type="ECO:0000256" key="1">
    <source>
        <dbReference type="SAM" id="Phobius"/>
    </source>
</evidence>
<keyword evidence="4" id="KW-1185">Reference proteome</keyword>
<reference evidence="3 4" key="1">
    <citation type="submission" date="2019-02" db="EMBL/GenBank/DDBJ databases">
        <title>Genomic Encyclopedia of Type Strains, Phase IV (KMG-IV): sequencing the most valuable type-strain genomes for metagenomic binning, comparative biology and taxonomic classification.</title>
        <authorList>
            <person name="Goeker M."/>
        </authorList>
    </citation>
    <scope>NUCLEOTIDE SEQUENCE [LARGE SCALE GENOMIC DNA]</scope>
    <source>
        <strain evidence="3 4">DSM 28825</strain>
    </source>
</reference>
<accession>A0A4Q7VIH0</accession>
<feature type="transmembrane region" description="Helical" evidence="1">
    <location>
        <begin position="39"/>
        <end position="61"/>
    </location>
</feature>
<protein>
    <submittedName>
        <fullName evidence="3">Putative transposase</fullName>
    </submittedName>
</protein>
<evidence type="ECO:0000259" key="2">
    <source>
        <dbReference type="SMART" id="SM01321"/>
    </source>
</evidence>
<dbReference type="GO" id="GO:0006313">
    <property type="term" value="P:DNA transposition"/>
    <property type="evidence" value="ECO:0007669"/>
    <property type="project" value="InterPro"/>
</dbReference>
<dbReference type="Gene3D" id="3.30.70.1290">
    <property type="entry name" value="Transposase IS200-like"/>
    <property type="match status" value="1"/>
</dbReference>
<organism evidence="3 4">
    <name type="scientific">Ancylomarina subtilis</name>
    <dbReference type="NCBI Taxonomy" id="1639035"/>
    <lineage>
        <taxon>Bacteria</taxon>
        <taxon>Pseudomonadati</taxon>
        <taxon>Bacteroidota</taxon>
        <taxon>Bacteroidia</taxon>
        <taxon>Marinilabiliales</taxon>
        <taxon>Marinifilaceae</taxon>
        <taxon>Ancylomarina</taxon>
    </lineage>
</organism>
<gene>
    <name evidence="3" type="ORF">EV201_0574</name>
</gene>
<dbReference type="AlphaFoldDB" id="A0A4Q7VIH0"/>
<proteinExistence type="predicted"/>
<dbReference type="SUPFAM" id="SSF143422">
    <property type="entry name" value="Transposase IS200-like"/>
    <property type="match status" value="1"/>
</dbReference>
<comment type="caution">
    <text evidence="3">The sequence shown here is derived from an EMBL/GenBank/DDBJ whole genome shotgun (WGS) entry which is preliminary data.</text>
</comment>
<dbReference type="EMBL" id="SHKN01000001">
    <property type="protein sequence ID" value="RZT95946.1"/>
    <property type="molecule type" value="Genomic_DNA"/>
</dbReference>
<feature type="domain" description="Transposase IS200-like" evidence="2">
    <location>
        <begin position="4"/>
        <end position="114"/>
    </location>
</feature>
<evidence type="ECO:0000313" key="3">
    <source>
        <dbReference type="EMBL" id="RZT95946.1"/>
    </source>
</evidence>
<dbReference type="Proteomes" id="UP000293562">
    <property type="component" value="Unassembled WGS sequence"/>
</dbReference>
<dbReference type="SMART" id="SM01321">
    <property type="entry name" value="Y1_Tnp"/>
    <property type="match status" value="1"/>
</dbReference>
<evidence type="ECO:0000313" key="4">
    <source>
        <dbReference type="Proteomes" id="UP000293562"/>
    </source>
</evidence>
<dbReference type="PANTHER" id="PTHR34322:SF2">
    <property type="entry name" value="TRANSPOSASE IS200-LIKE DOMAIN-CONTAINING PROTEIN"/>
    <property type="match status" value="1"/>
</dbReference>
<dbReference type="RefSeq" id="WP_130305867.1">
    <property type="nucleotide sequence ID" value="NZ_SHKN01000001.1"/>
</dbReference>
<name>A0A4Q7VIH0_9BACT</name>
<dbReference type="InterPro" id="IPR002686">
    <property type="entry name" value="Transposase_17"/>
</dbReference>
<dbReference type="GO" id="GO:0004803">
    <property type="term" value="F:transposase activity"/>
    <property type="evidence" value="ECO:0007669"/>
    <property type="project" value="InterPro"/>
</dbReference>
<dbReference type="PANTHER" id="PTHR34322">
    <property type="entry name" value="TRANSPOSASE, Y1_TNP DOMAIN-CONTAINING"/>
    <property type="match status" value="1"/>
</dbReference>
<dbReference type="GO" id="GO:0003677">
    <property type="term" value="F:DNA binding"/>
    <property type="evidence" value="ECO:0007669"/>
    <property type="project" value="InterPro"/>
</dbReference>
<sequence length="200" mass="23831">MIFEESNIYHIYNRTNNHTPLFYSRENYLFFLEKFKHNILPFSSILAWCLMPTHFHIMVYVNKIKIENRKEDLNSSIGKMMSSYTRSIQKQEKITGSIFQSHTKAKCLNQIENLSPSFWNKAFGTQINIEQDHHNYPLVCFNYIHMNPVADRLVQSPEEWEFSSYRDYFDGRNGKLINYDRAKSELGIDKNIWLPTKVSQ</sequence>
<keyword evidence="1" id="KW-1133">Transmembrane helix</keyword>
<keyword evidence="1" id="KW-0472">Membrane</keyword>